<feature type="region of interest" description="Disordered" evidence="1">
    <location>
        <begin position="1"/>
        <end position="25"/>
    </location>
</feature>
<dbReference type="EMBL" id="JBHTGQ010000040">
    <property type="protein sequence ID" value="MFC7751207.1"/>
    <property type="molecule type" value="Genomic_DNA"/>
</dbReference>
<protein>
    <submittedName>
        <fullName evidence="3">S-layer homology domain-containing protein</fullName>
    </submittedName>
</protein>
<dbReference type="Pfam" id="PF00395">
    <property type="entry name" value="SLH"/>
    <property type="match status" value="1"/>
</dbReference>
<name>A0ABW2V500_9BACL</name>
<proteinExistence type="predicted"/>
<evidence type="ECO:0000259" key="2">
    <source>
        <dbReference type="Pfam" id="PF00395"/>
    </source>
</evidence>
<dbReference type="InterPro" id="IPR001119">
    <property type="entry name" value="SLH_dom"/>
</dbReference>
<comment type="caution">
    <text evidence="3">The sequence shown here is derived from an EMBL/GenBank/DDBJ whole genome shotgun (WGS) entry which is preliminary data.</text>
</comment>
<evidence type="ECO:0000313" key="4">
    <source>
        <dbReference type="Proteomes" id="UP001596528"/>
    </source>
</evidence>
<dbReference type="Proteomes" id="UP001596528">
    <property type="component" value="Unassembled WGS sequence"/>
</dbReference>
<gene>
    <name evidence="3" type="ORF">ACFQWB_14905</name>
</gene>
<evidence type="ECO:0000313" key="3">
    <source>
        <dbReference type="EMBL" id="MFC7751207.1"/>
    </source>
</evidence>
<keyword evidence="4" id="KW-1185">Reference proteome</keyword>
<reference evidence="4" key="1">
    <citation type="journal article" date="2019" name="Int. J. Syst. Evol. Microbiol.">
        <title>The Global Catalogue of Microorganisms (GCM) 10K type strain sequencing project: providing services to taxonomists for standard genome sequencing and annotation.</title>
        <authorList>
            <consortium name="The Broad Institute Genomics Platform"/>
            <consortium name="The Broad Institute Genome Sequencing Center for Infectious Disease"/>
            <person name="Wu L."/>
            <person name="Ma J."/>
        </authorList>
    </citation>
    <scope>NUCLEOTIDE SEQUENCE [LARGE SCALE GENOMIC DNA]</scope>
    <source>
        <strain evidence="4">JCM 18657</strain>
    </source>
</reference>
<feature type="domain" description="SLH" evidence="2">
    <location>
        <begin position="2"/>
        <end position="20"/>
    </location>
</feature>
<sequence length="25" mass="2874">MMTGFKEGMFRPDQSVTRAEPAKMK</sequence>
<dbReference type="RefSeq" id="WP_379253241.1">
    <property type="nucleotide sequence ID" value="NZ_JBHTGQ010000040.1"/>
</dbReference>
<evidence type="ECO:0000256" key="1">
    <source>
        <dbReference type="SAM" id="MobiDB-lite"/>
    </source>
</evidence>
<organism evidence="3 4">
    <name type="scientific">Paenibacillus thermoaerophilus</name>
    <dbReference type="NCBI Taxonomy" id="1215385"/>
    <lineage>
        <taxon>Bacteria</taxon>
        <taxon>Bacillati</taxon>
        <taxon>Bacillota</taxon>
        <taxon>Bacilli</taxon>
        <taxon>Bacillales</taxon>
        <taxon>Paenibacillaceae</taxon>
        <taxon>Paenibacillus</taxon>
    </lineage>
</organism>
<accession>A0ABW2V500</accession>